<feature type="domain" description="RecJ OB" evidence="8">
    <location>
        <begin position="506"/>
        <end position="617"/>
    </location>
</feature>
<protein>
    <recommendedName>
        <fullName evidence="2">Single-stranded-DNA-specific exonuclease RecJ</fullName>
    </recommendedName>
</protein>
<evidence type="ECO:0000313" key="9">
    <source>
        <dbReference type="EMBL" id="KGB25109.1"/>
    </source>
</evidence>
<reference evidence="9 10" key="1">
    <citation type="submission" date="2014-06" db="EMBL/GenBank/DDBJ databases">
        <title>Functional and comparative genomic analyses of the Drosophila gut microbiota identify candidate symbiosis factors.</title>
        <authorList>
            <person name="Newell P.D."/>
            <person name="Chaston J.M."/>
            <person name="Douglas A.E."/>
        </authorList>
    </citation>
    <scope>NUCLEOTIDE SEQUENCE [LARGE SCALE GENOMIC DNA]</scope>
    <source>
        <strain evidence="9 10">DmCS_006</strain>
    </source>
</reference>
<evidence type="ECO:0000256" key="2">
    <source>
        <dbReference type="ARBA" id="ARBA00019841"/>
    </source>
</evidence>
<sequence>MPYPALPEMTAFSETTMLLPPDDAAPPQARAALGVEASLTGRRWMWRPGADSPDLMRLGAAIAQRAGLPEIVGRLLALRGLSLETAADFLDPKLRALMPNPSELRDMDVAAARMAQAVQKGETIGIFGDYDVDGACASGILASFFEELGCAVHTHIPDRMTEGYGPNVPALEGLVARGASLLVCVDCGTAASDILNQMAGKADLVVLDHHKSEDALPAILATVNPNRPDCTSGLGHVCAAALAFLAAVATARDLRSAGWFEAHPAPDLMRQLDLVALATVCDVMPLQGLNRAFVAQGLKIMARRQRTGLAALMEIAGVTKAPDAFSCGFAIGPRINAGGRIAEAALGLRLLRSEDAHEAKIMAERLDAVNRRRQGVEADILDLAMQQAAAQREAGHPVILLTGKDWHPGVVGIVAGRIKEQFNRPALVGAAQDDGSIKGSGRSVPGLDLGTVIIAARQAGLLTTGGGHAMAAGFSLPAEKVDAFHTFLDERLAGAAQLPDAVDLEIDAALSVAGATVELAQNMASLAPFGAGNAEPLVALSHVQIIKADRIGRDGNTLRLLLKGADGGRLKALLFRAGDSPLAATLEDTTRPPIHLAGYLRAESWNGRTDVTFFIQDAALA</sequence>
<dbReference type="InterPro" id="IPR041122">
    <property type="entry name" value="RecJ_OB"/>
</dbReference>
<organism evidence="9 10">
    <name type="scientific">Acetobacter tropicalis</name>
    <dbReference type="NCBI Taxonomy" id="104102"/>
    <lineage>
        <taxon>Bacteria</taxon>
        <taxon>Pseudomonadati</taxon>
        <taxon>Pseudomonadota</taxon>
        <taxon>Alphaproteobacteria</taxon>
        <taxon>Acetobacterales</taxon>
        <taxon>Acetobacteraceae</taxon>
        <taxon>Acetobacter</taxon>
    </lineage>
</organism>
<feature type="domain" description="DHHA1" evidence="7">
    <location>
        <begin position="398"/>
        <end position="493"/>
    </location>
</feature>
<evidence type="ECO:0000259" key="6">
    <source>
        <dbReference type="Pfam" id="PF01368"/>
    </source>
</evidence>
<evidence type="ECO:0000256" key="1">
    <source>
        <dbReference type="ARBA" id="ARBA00005915"/>
    </source>
</evidence>
<dbReference type="GO" id="GO:0006281">
    <property type="term" value="P:DNA repair"/>
    <property type="evidence" value="ECO:0007669"/>
    <property type="project" value="InterPro"/>
</dbReference>
<evidence type="ECO:0000256" key="4">
    <source>
        <dbReference type="ARBA" id="ARBA00022801"/>
    </source>
</evidence>
<dbReference type="Proteomes" id="UP000029448">
    <property type="component" value="Unassembled WGS sequence"/>
</dbReference>
<dbReference type="InterPro" id="IPR038763">
    <property type="entry name" value="DHH_sf"/>
</dbReference>
<dbReference type="InterPro" id="IPR001667">
    <property type="entry name" value="DDH_dom"/>
</dbReference>
<comment type="similarity">
    <text evidence="1">Belongs to the RecJ family.</text>
</comment>
<dbReference type="GO" id="GO:0006310">
    <property type="term" value="P:DNA recombination"/>
    <property type="evidence" value="ECO:0007669"/>
    <property type="project" value="InterPro"/>
</dbReference>
<dbReference type="AlphaFoldDB" id="A0A094YWS1"/>
<dbReference type="NCBIfam" id="TIGR00644">
    <property type="entry name" value="recJ"/>
    <property type="match status" value="1"/>
</dbReference>
<dbReference type="SUPFAM" id="SSF64182">
    <property type="entry name" value="DHH phosphoesterases"/>
    <property type="match status" value="1"/>
</dbReference>
<dbReference type="InterPro" id="IPR051673">
    <property type="entry name" value="SSDNA_exonuclease_RecJ"/>
</dbReference>
<evidence type="ECO:0000256" key="5">
    <source>
        <dbReference type="ARBA" id="ARBA00022839"/>
    </source>
</evidence>
<dbReference type="GO" id="GO:0008409">
    <property type="term" value="F:5'-3' exonuclease activity"/>
    <property type="evidence" value="ECO:0007669"/>
    <property type="project" value="InterPro"/>
</dbReference>
<dbReference type="PANTHER" id="PTHR30255">
    <property type="entry name" value="SINGLE-STRANDED-DNA-SPECIFIC EXONUCLEASE RECJ"/>
    <property type="match status" value="1"/>
</dbReference>
<dbReference type="GO" id="GO:0003676">
    <property type="term" value="F:nucleic acid binding"/>
    <property type="evidence" value="ECO:0007669"/>
    <property type="project" value="InterPro"/>
</dbReference>
<evidence type="ECO:0000313" key="10">
    <source>
        <dbReference type="Proteomes" id="UP000029448"/>
    </source>
</evidence>
<dbReference type="Pfam" id="PF02272">
    <property type="entry name" value="DHHA1"/>
    <property type="match status" value="1"/>
</dbReference>
<feature type="domain" description="DDH" evidence="6">
    <location>
        <begin position="124"/>
        <end position="244"/>
    </location>
</feature>
<dbReference type="InterPro" id="IPR003156">
    <property type="entry name" value="DHHA1_dom"/>
</dbReference>
<keyword evidence="4 9" id="KW-0378">Hydrolase</keyword>
<name>A0A094YWS1_9PROT</name>
<keyword evidence="3" id="KW-0540">Nuclease</keyword>
<evidence type="ECO:0000259" key="7">
    <source>
        <dbReference type="Pfam" id="PF02272"/>
    </source>
</evidence>
<dbReference type="EMBL" id="JOKM01000021">
    <property type="protein sequence ID" value="KGB25109.1"/>
    <property type="molecule type" value="Genomic_DNA"/>
</dbReference>
<evidence type="ECO:0000256" key="3">
    <source>
        <dbReference type="ARBA" id="ARBA00022722"/>
    </source>
</evidence>
<dbReference type="STRING" id="104102.AtDm6_0790"/>
<dbReference type="Gene3D" id="3.10.310.30">
    <property type="match status" value="1"/>
</dbReference>
<keyword evidence="5 9" id="KW-0269">Exonuclease</keyword>
<dbReference type="Gene3D" id="3.90.1640.30">
    <property type="match status" value="1"/>
</dbReference>
<evidence type="ECO:0000259" key="8">
    <source>
        <dbReference type="Pfam" id="PF17768"/>
    </source>
</evidence>
<accession>A0A094YWS1</accession>
<comment type="caution">
    <text evidence="9">The sequence shown here is derived from an EMBL/GenBank/DDBJ whole genome shotgun (WGS) entry which is preliminary data.</text>
</comment>
<proteinExistence type="inferred from homology"/>
<dbReference type="InterPro" id="IPR004610">
    <property type="entry name" value="RecJ"/>
</dbReference>
<keyword evidence="10" id="KW-1185">Reference proteome</keyword>
<gene>
    <name evidence="9" type="ORF">AtDm6_0790</name>
</gene>
<dbReference type="PANTHER" id="PTHR30255:SF2">
    <property type="entry name" value="SINGLE-STRANDED-DNA-SPECIFIC EXONUCLEASE RECJ"/>
    <property type="match status" value="1"/>
</dbReference>
<dbReference type="Pfam" id="PF01368">
    <property type="entry name" value="DHH"/>
    <property type="match status" value="1"/>
</dbReference>
<dbReference type="PATRIC" id="fig|104102.7.peg.780"/>
<dbReference type="Pfam" id="PF17768">
    <property type="entry name" value="RecJ_OB"/>
    <property type="match status" value="1"/>
</dbReference>